<evidence type="ECO:0000313" key="3">
    <source>
        <dbReference type="Proteomes" id="UP001595850"/>
    </source>
</evidence>
<evidence type="ECO:0000313" key="2">
    <source>
        <dbReference type="EMBL" id="MFC4062979.1"/>
    </source>
</evidence>
<accession>A0ABV8IJ10</accession>
<dbReference type="CDD" id="cd00158">
    <property type="entry name" value="RHOD"/>
    <property type="match status" value="1"/>
</dbReference>
<dbReference type="SUPFAM" id="SSF52821">
    <property type="entry name" value="Rhodanese/Cell cycle control phosphatase"/>
    <property type="match status" value="1"/>
</dbReference>
<dbReference type="PANTHER" id="PTHR43031:SF18">
    <property type="entry name" value="RHODANESE-RELATED SULFURTRANSFERASES"/>
    <property type="match status" value="1"/>
</dbReference>
<evidence type="ECO:0000259" key="1">
    <source>
        <dbReference type="PROSITE" id="PS50206"/>
    </source>
</evidence>
<dbReference type="InterPro" id="IPR050229">
    <property type="entry name" value="GlpE_sulfurtransferase"/>
</dbReference>
<dbReference type="RefSeq" id="WP_377294578.1">
    <property type="nucleotide sequence ID" value="NZ_JBHSBM010000075.1"/>
</dbReference>
<dbReference type="PANTHER" id="PTHR43031">
    <property type="entry name" value="FAD-DEPENDENT OXIDOREDUCTASE"/>
    <property type="match status" value="1"/>
</dbReference>
<proteinExistence type="predicted"/>
<comment type="caution">
    <text evidence="2">The sequence shown here is derived from an EMBL/GenBank/DDBJ whole genome shotgun (WGS) entry which is preliminary data.</text>
</comment>
<dbReference type="PROSITE" id="PS50206">
    <property type="entry name" value="RHODANESE_3"/>
    <property type="match status" value="1"/>
</dbReference>
<dbReference type="EMBL" id="JBHSBM010000075">
    <property type="protein sequence ID" value="MFC4062979.1"/>
    <property type="molecule type" value="Genomic_DNA"/>
</dbReference>
<gene>
    <name evidence="2" type="ORF">ACFOWE_32260</name>
</gene>
<dbReference type="Gene3D" id="3.40.250.10">
    <property type="entry name" value="Rhodanese-like domain"/>
    <property type="match status" value="1"/>
</dbReference>
<dbReference type="SMART" id="SM00450">
    <property type="entry name" value="RHOD"/>
    <property type="match status" value="1"/>
</dbReference>
<dbReference type="InterPro" id="IPR036873">
    <property type="entry name" value="Rhodanese-like_dom_sf"/>
</dbReference>
<dbReference type="Pfam" id="PF00581">
    <property type="entry name" value="Rhodanese"/>
    <property type="match status" value="1"/>
</dbReference>
<dbReference type="Proteomes" id="UP001595850">
    <property type="component" value="Unassembled WGS sequence"/>
</dbReference>
<protein>
    <submittedName>
        <fullName evidence="2">Rhodanese-like domain-containing protein</fullName>
    </submittedName>
</protein>
<name>A0ABV8IJ10_9ACTN</name>
<organism evidence="2 3">
    <name type="scientific">Planomonospora corallina</name>
    <dbReference type="NCBI Taxonomy" id="1806052"/>
    <lineage>
        <taxon>Bacteria</taxon>
        <taxon>Bacillati</taxon>
        <taxon>Actinomycetota</taxon>
        <taxon>Actinomycetes</taxon>
        <taxon>Streptosporangiales</taxon>
        <taxon>Streptosporangiaceae</taxon>
        <taxon>Planomonospora</taxon>
    </lineage>
</organism>
<reference evidence="3" key="1">
    <citation type="journal article" date="2019" name="Int. J. Syst. Evol. Microbiol.">
        <title>The Global Catalogue of Microorganisms (GCM) 10K type strain sequencing project: providing services to taxonomists for standard genome sequencing and annotation.</title>
        <authorList>
            <consortium name="The Broad Institute Genomics Platform"/>
            <consortium name="The Broad Institute Genome Sequencing Center for Infectious Disease"/>
            <person name="Wu L."/>
            <person name="Ma J."/>
        </authorList>
    </citation>
    <scope>NUCLEOTIDE SEQUENCE [LARGE SCALE GENOMIC DNA]</scope>
    <source>
        <strain evidence="3">TBRC 4489</strain>
    </source>
</reference>
<sequence>MRGMNVPEVEARAVPDEAFLLDVREHDEWRAGHAPAAVHIPLGELQARVEEVPADVPVYVVCRVGGRSAHAAAWLNHVGREALNVEGGMRSWAGAGRPMVSETGQDPFVA</sequence>
<keyword evidence="3" id="KW-1185">Reference proteome</keyword>
<dbReference type="InterPro" id="IPR001763">
    <property type="entry name" value="Rhodanese-like_dom"/>
</dbReference>
<feature type="domain" description="Rhodanese" evidence="1">
    <location>
        <begin position="14"/>
        <end position="101"/>
    </location>
</feature>